<gene>
    <name evidence="8" type="primary">LOC106011275</name>
</gene>
<organism evidence="7 8">
    <name type="scientific">Aplysia californica</name>
    <name type="common">California sea hare</name>
    <dbReference type="NCBI Taxonomy" id="6500"/>
    <lineage>
        <taxon>Eukaryota</taxon>
        <taxon>Metazoa</taxon>
        <taxon>Spiralia</taxon>
        <taxon>Lophotrochozoa</taxon>
        <taxon>Mollusca</taxon>
        <taxon>Gastropoda</taxon>
        <taxon>Heterobranchia</taxon>
        <taxon>Euthyneura</taxon>
        <taxon>Tectipleura</taxon>
        <taxon>Aplysiida</taxon>
        <taxon>Aplysioidea</taxon>
        <taxon>Aplysiidae</taxon>
        <taxon>Aplysia</taxon>
    </lineage>
</organism>
<feature type="domain" description="G-protein coupled receptors family 1 profile" evidence="6">
    <location>
        <begin position="146"/>
        <end position="424"/>
    </location>
</feature>
<reference evidence="8" key="1">
    <citation type="submission" date="2025-08" db="UniProtKB">
        <authorList>
            <consortium name="RefSeq"/>
        </authorList>
    </citation>
    <scope>IDENTIFICATION</scope>
</reference>
<feature type="transmembrane region" description="Helical" evidence="5">
    <location>
        <begin position="257"/>
        <end position="278"/>
    </location>
</feature>
<evidence type="ECO:0000313" key="7">
    <source>
        <dbReference type="Proteomes" id="UP000694888"/>
    </source>
</evidence>
<feature type="transmembrane region" description="Helical" evidence="5">
    <location>
        <begin position="126"/>
        <end position="153"/>
    </location>
</feature>
<dbReference type="Pfam" id="PF00001">
    <property type="entry name" value="7tm_1"/>
    <property type="match status" value="1"/>
</dbReference>
<evidence type="ECO:0000259" key="6">
    <source>
        <dbReference type="PROSITE" id="PS50262"/>
    </source>
</evidence>
<evidence type="ECO:0000256" key="1">
    <source>
        <dbReference type="ARBA" id="ARBA00004370"/>
    </source>
</evidence>
<dbReference type="InterPro" id="IPR000276">
    <property type="entry name" value="GPCR_Rhodpsn"/>
</dbReference>
<dbReference type="PANTHER" id="PTHR46641:SF2">
    <property type="entry name" value="FMRFAMIDE RECEPTOR"/>
    <property type="match status" value="1"/>
</dbReference>
<evidence type="ECO:0000256" key="2">
    <source>
        <dbReference type="ARBA" id="ARBA00022692"/>
    </source>
</evidence>
<feature type="transmembrane region" description="Helical" evidence="5">
    <location>
        <begin position="221"/>
        <end position="245"/>
    </location>
</feature>
<evidence type="ECO:0000256" key="4">
    <source>
        <dbReference type="ARBA" id="ARBA00023136"/>
    </source>
</evidence>
<accession>A0ABM0ZW81</accession>
<keyword evidence="7" id="KW-1185">Reference proteome</keyword>
<keyword evidence="4 5" id="KW-0472">Membrane</keyword>
<dbReference type="PANTHER" id="PTHR46641">
    <property type="entry name" value="FMRFAMIDE RECEPTOR-RELATED"/>
    <property type="match status" value="1"/>
</dbReference>
<dbReference type="InterPro" id="IPR017452">
    <property type="entry name" value="GPCR_Rhodpsn_7TM"/>
</dbReference>
<feature type="transmembrane region" description="Helical" evidence="5">
    <location>
        <begin position="314"/>
        <end position="336"/>
    </location>
</feature>
<dbReference type="RefSeq" id="XP_012935822.1">
    <property type="nucleotide sequence ID" value="XM_013080368.1"/>
</dbReference>
<dbReference type="PRINTS" id="PR00237">
    <property type="entry name" value="GPCRRHODOPSN"/>
</dbReference>
<protein>
    <submittedName>
        <fullName evidence="8">Galanin receptor 2a-like</fullName>
    </submittedName>
</protein>
<dbReference type="SUPFAM" id="SSF81321">
    <property type="entry name" value="Family A G protein-coupled receptor-like"/>
    <property type="match status" value="1"/>
</dbReference>
<dbReference type="InterPro" id="IPR052954">
    <property type="entry name" value="GPCR-Ligand_Int"/>
</dbReference>
<feature type="transmembrane region" description="Helical" evidence="5">
    <location>
        <begin position="165"/>
        <end position="184"/>
    </location>
</feature>
<dbReference type="Gene3D" id="1.20.1070.10">
    <property type="entry name" value="Rhodopsin 7-helix transmembrane proteins"/>
    <property type="match status" value="1"/>
</dbReference>
<dbReference type="CDD" id="cd14978">
    <property type="entry name" value="7tmA_FMRFamide_R-like"/>
    <property type="match status" value="1"/>
</dbReference>
<feature type="transmembrane region" description="Helical" evidence="5">
    <location>
        <begin position="364"/>
        <end position="384"/>
    </location>
</feature>
<evidence type="ECO:0000256" key="5">
    <source>
        <dbReference type="SAM" id="Phobius"/>
    </source>
</evidence>
<feature type="transmembrane region" description="Helical" evidence="5">
    <location>
        <begin position="404"/>
        <end position="427"/>
    </location>
</feature>
<dbReference type="Proteomes" id="UP000694888">
    <property type="component" value="Unplaced"/>
</dbReference>
<evidence type="ECO:0000313" key="8">
    <source>
        <dbReference type="RefSeq" id="XP_012935822.1"/>
    </source>
</evidence>
<sequence>MPRETWYPEVECATETEVTKLLNTTTFRGIQGTSERYQKLNCSKDVVRSYELKGCSMEEIVANCEVLGKKSKPSIMACRDCQSEEPHNAPDSGMTTDNIVRSVSTDGLQEAETTPKQLLSDETTRLVMQILLIYVTPTIGLLGAIGNVFSIMILVKHGLHKCSNILLFCLAITDLTYLISYNSIPKILYDVIGVDLAWAFTKTAARAAYTLYFFFNTLDYAAGFISLTIPMFITMERLVAVFMPLRFHEIITPRRTWFTIGFLYAFWYTYNIYTTFWFKFGYVYKANLNISVGVIQRSALYYSEVDNVVFMQDFTTYISMKIPPCFTLVGCIFISVKIKMASSKRKKLTSASGKESSSNRTTKMLLAVCCVYTVTCAILSLPTYIPEYAYYNVTGNIPSNFGRIGYLIMNLVVNINSSCNFVVYVGMNKNFRDTYKSLFVGCCRCRK</sequence>
<keyword evidence="3 5" id="KW-1133">Transmembrane helix</keyword>
<evidence type="ECO:0000256" key="3">
    <source>
        <dbReference type="ARBA" id="ARBA00022989"/>
    </source>
</evidence>
<name>A0ABM0ZW81_APLCA</name>
<keyword evidence="2 5" id="KW-0812">Transmembrane</keyword>
<dbReference type="GeneID" id="106011275"/>
<comment type="subcellular location">
    <subcellularLocation>
        <location evidence="1">Membrane</location>
    </subcellularLocation>
</comment>
<proteinExistence type="predicted"/>
<dbReference type="PROSITE" id="PS50262">
    <property type="entry name" value="G_PROTEIN_RECEP_F1_2"/>
    <property type="match status" value="1"/>
</dbReference>